<keyword evidence="2" id="KW-1185">Reference proteome</keyword>
<evidence type="ECO:0000313" key="2">
    <source>
        <dbReference type="Proteomes" id="UP001156669"/>
    </source>
</evidence>
<sequence length="131" mass="14369">MQEEKRSYIARSSGKSLKPKLLYRCSISVLTSVAKSKIAQIGIVSSVDLFFGTATFGLTELNFFAETLLVEFVGTKADLHVEMTFSLVWQVPRGFSDFVESPHCEIGFPKALFGVVSSFSAALFVPSGFIE</sequence>
<accession>A0ABQ5Y1F5</accession>
<dbReference type="EMBL" id="BSOE01000035">
    <property type="protein sequence ID" value="GLR04407.1"/>
    <property type="molecule type" value="Genomic_DNA"/>
</dbReference>
<comment type="caution">
    <text evidence="1">The sequence shown here is derived from an EMBL/GenBank/DDBJ whole genome shotgun (WGS) entry which is preliminary data.</text>
</comment>
<evidence type="ECO:0000313" key="1">
    <source>
        <dbReference type="EMBL" id="GLR04407.1"/>
    </source>
</evidence>
<name>A0ABQ5Y1F5_9VIBR</name>
<gene>
    <name evidence="1" type="ORF">GCM10007906_19950</name>
</gene>
<proteinExistence type="predicted"/>
<reference evidence="2" key="1">
    <citation type="journal article" date="2019" name="Int. J. Syst. Evol. Microbiol.">
        <title>The Global Catalogue of Microorganisms (GCM) 10K type strain sequencing project: providing services to taxonomists for standard genome sequencing and annotation.</title>
        <authorList>
            <consortium name="The Broad Institute Genomics Platform"/>
            <consortium name="The Broad Institute Genome Sequencing Center for Infectious Disease"/>
            <person name="Wu L."/>
            <person name="Ma J."/>
        </authorList>
    </citation>
    <scope>NUCLEOTIDE SEQUENCE [LARGE SCALE GENOMIC DNA]</scope>
    <source>
        <strain evidence="2">NBRC 110633</strain>
    </source>
</reference>
<organism evidence="1 2">
    <name type="scientific">Vibrio hyugaensis</name>
    <dbReference type="NCBI Taxonomy" id="1534743"/>
    <lineage>
        <taxon>Bacteria</taxon>
        <taxon>Pseudomonadati</taxon>
        <taxon>Pseudomonadota</taxon>
        <taxon>Gammaproteobacteria</taxon>
        <taxon>Vibrionales</taxon>
        <taxon>Vibrionaceae</taxon>
        <taxon>Vibrio</taxon>
    </lineage>
</organism>
<dbReference type="Proteomes" id="UP001156669">
    <property type="component" value="Unassembled WGS sequence"/>
</dbReference>
<protein>
    <submittedName>
        <fullName evidence="1">Uncharacterized protein</fullName>
    </submittedName>
</protein>